<reference evidence="1" key="1">
    <citation type="submission" date="2023-11" db="EMBL/GenBank/DDBJ databases">
        <title>Genome assemblies of two species of porcelain crab, Petrolisthes cinctipes and Petrolisthes manimaculis (Anomura: Porcellanidae).</title>
        <authorList>
            <person name="Angst P."/>
        </authorList>
    </citation>
    <scope>NUCLEOTIDE SEQUENCE</scope>
    <source>
        <strain evidence="1">PB745_02</strain>
        <tissue evidence="1">Gill</tissue>
    </source>
</reference>
<keyword evidence="2" id="KW-1185">Reference proteome</keyword>
<dbReference type="InterPro" id="IPR043502">
    <property type="entry name" value="DNA/RNA_pol_sf"/>
</dbReference>
<dbReference type="GO" id="GO:0071897">
    <property type="term" value="P:DNA biosynthetic process"/>
    <property type="evidence" value="ECO:0007669"/>
    <property type="project" value="UniProtKB-ARBA"/>
</dbReference>
<dbReference type="Proteomes" id="UP001292094">
    <property type="component" value="Unassembled WGS sequence"/>
</dbReference>
<evidence type="ECO:0000313" key="2">
    <source>
        <dbReference type="Proteomes" id="UP001292094"/>
    </source>
</evidence>
<gene>
    <name evidence="1" type="ORF">Pmani_000202</name>
</gene>
<name>A0AAE1QMJ7_9EUCA</name>
<sequence>MSPERLETAKREFHIMIQQGVARPPNSSWASPLYMISKQQEGEWSECGDYKALSAATIPNRHLTSTLTFNHTCIRASCTTHSYQHHPTLPNFISHSLPTTTSNYSTTSTLCDASTPPPPPHHPLHPISLPPCHYHHPNLSPHYSLAYLPLPRLYLPKPILTHYHHHIPIHSPPCPYSILPHPYPPIVPHQHLRLLAAVLHPLPIPLHFYPNPTYPSSTSITQPPTYQPTHPAWPHALAPNSLVTHVISSSLPYQDHISVYPHSRPLQHSPRPLTMLLGRQAIYGYLCITLCTYQ</sequence>
<organism evidence="1 2">
    <name type="scientific">Petrolisthes manimaculis</name>
    <dbReference type="NCBI Taxonomy" id="1843537"/>
    <lineage>
        <taxon>Eukaryota</taxon>
        <taxon>Metazoa</taxon>
        <taxon>Ecdysozoa</taxon>
        <taxon>Arthropoda</taxon>
        <taxon>Crustacea</taxon>
        <taxon>Multicrustacea</taxon>
        <taxon>Malacostraca</taxon>
        <taxon>Eumalacostraca</taxon>
        <taxon>Eucarida</taxon>
        <taxon>Decapoda</taxon>
        <taxon>Pleocyemata</taxon>
        <taxon>Anomura</taxon>
        <taxon>Galatheoidea</taxon>
        <taxon>Porcellanidae</taxon>
        <taxon>Petrolisthes</taxon>
    </lineage>
</organism>
<comment type="caution">
    <text evidence="1">The sequence shown here is derived from an EMBL/GenBank/DDBJ whole genome shotgun (WGS) entry which is preliminary data.</text>
</comment>
<evidence type="ECO:0000313" key="1">
    <source>
        <dbReference type="EMBL" id="KAK4329445.1"/>
    </source>
</evidence>
<accession>A0AAE1QMJ7</accession>
<dbReference type="Gene3D" id="3.10.10.10">
    <property type="entry name" value="HIV Type 1 Reverse Transcriptase, subunit A, domain 1"/>
    <property type="match status" value="1"/>
</dbReference>
<protein>
    <submittedName>
        <fullName evidence="1">Uncharacterized protein</fullName>
    </submittedName>
</protein>
<dbReference type="AlphaFoldDB" id="A0AAE1QMJ7"/>
<dbReference type="EMBL" id="JAWZYT010000013">
    <property type="protein sequence ID" value="KAK4329445.1"/>
    <property type="molecule type" value="Genomic_DNA"/>
</dbReference>
<dbReference type="SUPFAM" id="SSF56672">
    <property type="entry name" value="DNA/RNA polymerases"/>
    <property type="match status" value="1"/>
</dbReference>
<proteinExistence type="predicted"/>